<evidence type="ECO:0000313" key="2">
    <source>
        <dbReference type="EMBL" id="KAK3551089.1"/>
    </source>
</evidence>
<evidence type="ECO:0000259" key="1">
    <source>
        <dbReference type="Pfam" id="PF09004"/>
    </source>
</evidence>
<accession>A0AAE0VD61</accession>
<dbReference type="GO" id="GO:0016706">
    <property type="term" value="F:2-oxoglutarate-dependent dioxygenase activity"/>
    <property type="evidence" value="ECO:0007669"/>
    <property type="project" value="InterPro"/>
</dbReference>
<proteinExistence type="predicted"/>
<dbReference type="Proteomes" id="UP001274896">
    <property type="component" value="Unassembled WGS sequence"/>
</dbReference>
<evidence type="ECO:0000313" key="3">
    <source>
        <dbReference type="Proteomes" id="UP001274896"/>
    </source>
</evidence>
<organism evidence="2 3">
    <name type="scientific">Hemibagrus guttatus</name>
    <dbReference type="NCBI Taxonomy" id="175788"/>
    <lineage>
        <taxon>Eukaryota</taxon>
        <taxon>Metazoa</taxon>
        <taxon>Chordata</taxon>
        <taxon>Craniata</taxon>
        <taxon>Vertebrata</taxon>
        <taxon>Euteleostomi</taxon>
        <taxon>Actinopterygii</taxon>
        <taxon>Neopterygii</taxon>
        <taxon>Teleostei</taxon>
        <taxon>Ostariophysi</taxon>
        <taxon>Siluriformes</taxon>
        <taxon>Bagridae</taxon>
        <taxon>Hemibagrus</taxon>
    </lineage>
</organism>
<sequence length="258" mass="29612">MAVVVNPGLDRSVVGCIRDGQESEYRALLDNFVDWCTRNQMLGLHTFLNVMKIKEMVVDFRRTKTLMKPITIMGEEIGIFDNYKYLGVQLNNRLDWRTHTDAVCKKAMSRLYILRKLGSFNDCNTMLEIFYQSVLASAIYCVVVCISVNKLGWIYRWTQTVESVRDRGSLNKLLSIMDNPSHPLYNILEKGTMSRALEHKQAKSGQSEDGLLTYDLQKHMMVMMMVVMKMVVMMKMFSDGGVDNNDVADDDDDDDDNV</sequence>
<dbReference type="AlphaFoldDB" id="A0AAE0VD61"/>
<reference evidence="2" key="1">
    <citation type="submission" date="2023-06" db="EMBL/GenBank/DDBJ databases">
        <title>Male Hemibagrus guttatus genome.</title>
        <authorList>
            <person name="Bian C."/>
        </authorList>
    </citation>
    <scope>NUCLEOTIDE SEQUENCE</scope>
    <source>
        <strain evidence="2">Male_cb2023</strain>
        <tissue evidence="2">Muscle</tissue>
    </source>
</reference>
<feature type="domain" description="Alkylated DNA repair protein AlkB homologue 8 N-terminal" evidence="1">
    <location>
        <begin position="96"/>
        <end position="134"/>
    </location>
</feature>
<name>A0AAE0VD61_9TELE</name>
<dbReference type="InterPro" id="IPR015095">
    <property type="entry name" value="AlkB_hom8_N"/>
</dbReference>
<protein>
    <recommendedName>
        <fullName evidence="1">Alkylated DNA repair protein AlkB homologue 8 N-terminal domain-containing protein</fullName>
    </recommendedName>
</protein>
<dbReference type="GO" id="GO:0008168">
    <property type="term" value="F:methyltransferase activity"/>
    <property type="evidence" value="ECO:0007669"/>
    <property type="project" value="InterPro"/>
</dbReference>
<dbReference type="Pfam" id="PF09004">
    <property type="entry name" value="ALKBH8_N"/>
    <property type="match status" value="1"/>
</dbReference>
<dbReference type="EMBL" id="JAUCMX010000003">
    <property type="protein sequence ID" value="KAK3551089.1"/>
    <property type="molecule type" value="Genomic_DNA"/>
</dbReference>
<comment type="caution">
    <text evidence="2">The sequence shown here is derived from an EMBL/GenBank/DDBJ whole genome shotgun (WGS) entry which is preliminary data.</text>
</comment>
<gene>
    <name evidence="2" type="ORF">QTP70_012183</name>
</gene>
<keyword evidence="3" id="KW-1185">Reference proteome</keyword>